<evidence type="ECO:0000256" key="3">
    <source>
        <dbReference type="ARBA" id="ARBA00024799"/>
    </source>
</evidence>
<organism evidence="7 8">
    <name type="scientific">Alkalibaculum bacchi</name>
    <dbReference type="NCBI Taxonomy" id="645887"/>
    <lineage>
        <taxon>Bacteria</taxon>
        <taxon>Bacillati</taxon>
        <taxon>Bacillota</taxon>
        <taxon>Clostridia</taxon>
        <taxon>Eubacteriales</taxon>
        <taxon>Eubacteriaceae</taxon>
        <taxon>Alkalibaculum</taxon>
    </lineage>
</organism>
<dbReference type="GO" id="GO:0070681">
    <property type="term" value="P:glutaminyl-tRNAGln biosynthesis via transamidation"/>
    <property type="evidence" value="ECO:0007669"/>
    <property type="project" value="TreeGrafter"/>
</dbReference>
<keyword evidence="8" id="KW-1185">Reference proteome</keyword>
<keyword evidence="6" id="KW-0547">Nucleotide-binding</keyword>
<dbReference type="EMBL" id="QNRX01000001">
    <property type="protein sequence ID" value="RBP69998.1"/>
    <property type="molecule type" value="Genomic_DNA"/>
</dbReference>
<dbReference type="Proteomes" id="UP000253490">
    <property type="component" value="Unassembled WGS sequence"/>
</dbReference>
<dbReference type="PANTHER" id="PTHR15004">
    <property type="entry name" value="GLUTAMYL-TRNA(GLN) AMIDOTRANSFERASE SUBUNIT C, MITOCHONDRIAL"/>
    <property type="match status" value="1"/>
</dbReference>
<dbReference type="PANTHER" id="PTHR15004:SF0">
    <property type="entry name" value="GLUTAMYL-TRNA(GLN) AMIDOTRANSFERASE SUBUNIT C, MITOCHONDRIAL"/>
    <property type="match status" value="1"/>
</dbReference>
<proteinExistence type="inferred from homology"/>
<dbReference type="HAMAP" id="MF_00122">
    <property type="entry name" value="GatC"/>
    <property type="match status" value="1"/>
</dbReference>
<evidence type="ECO:0000256" key="4">
    <source>
        <dbReference type="ARBA" id="ARBA00047380"/>
    </source>
</evidence>
<comment type="catalytic activity">
    <reaction evidence="5 6">
        <text>L-glutamyl-tRNA(Gln) + L-glutamine + ATP + H2O = L-glutaminyl-tRNA(Gln) + L-glutamate + ADP + phosphate + H(+)</text>
        <dbReference type="Rhea" id="RHEA:17521"/>
        <dbReference type="Rhea" id="RHEA-COMP:9681"/>
        <dbReference type="Rhea" id="RHEA-COMP:9684"/>
        <dbReference type="ChEBI" id="CHEBI:15377"/>
        <dbReference type="ChEBI" id="CHEBI:15378"/>
        <dbReference type="ChEBI" id="CHEBI:29985"/>
        <dbReference type="ChEBI" id="CHEBI:30616"/>
        <dbReference type="ChEBI" id="CHEBI:43474"/>
        <dbReference type="ChEBI" id="CHEBI:58359"/>
        <dbReference type="ChEBI" id="CHEBI:78520"/>
        <dbReference type="ChEBI" id="CHEBI:78521"/>
        <dbReference type="ChEBI" id="CHEBI:456216"/>
    </reaction>
</comment>
<dbReference type="GO" id="GO:0050567">
    <property type="term" value="F:glutaminyl-tRNA synthase (glutamine-hydrolyzing) activity"/>
    <property type="evidence" value="ECO:0007669"/>
    <property type="project" value="UniProtKB-UniRule"/>
</dbReference>
<dbReference type="GO" id="GO:0006412">
    <property type="term" value="P:translation"/>
    <property type="evidence" value="ECO:0007669"/>
    <property type="project" value="UniProtKB-UniRule"/>
</dbReference>
<dbReference type="OrthoDB" id="9813938at2"/>
<dbReference type="EC" id="6.3.5.-" evidence="6"/>
<evidence type="ECO:0000256" key="2">
    <source>
        <dbReference type="ARBA" id="ARBA00011123"/>
    </source>
</evidence>
<evidence type="ECO:0000313" key="7">
    <source>
        <dbReference type="EMBL" id="RBP69998.1"/>
    </source>
</evidence>
<protein>
    <recommendedName>
        <fullName evidence="6">Aspartyl/glutamyl-tRNA(Asn/Gln) amidotransferase subunit C</fullName>
        <shortName evidence="6">Asp/Glu-ADT subunit C</shortName>
        <ecNumber evidence="6">6.3.5.-</ecNumber>
    </recommendedName>
</protein>
<dbReference type="RefSeq" id="WP_113919212.1">
    <property type="nucleotide sequence ID" value="NZ_QNRX01000001.1"/>
</dbReference>
<dbReference type="GO" id="GO:0050566">
    <property type="term" value="F:asparaginyl-tRNA synthase (glutamine-hydrolyzing) activity"/>
    <property type="evidence" value="ECO:0007669"/>
    <property type="project" value="RHEA"/>
</dbReference>
<reference evidence="7 8" key="1">
    <citation type="submission" date="2018-06" db="EMBL/GenBank/DDBJ databases">
        <title>Genomic Encyclopedia of Type Strains, Phase IV (KMG-IV): sequencing the most valuable type-strain genomes for metagenomic binning, comparative biology and taxonomic classification.</title>
        <authorList>
            <person name="Goeker M."/>
        </authorList>
    </citation>
    <scope>NUCLEOTIDE SEQUENCE [LARGE SCALE GENOMIC DNA]</scope>
    <source>
        <strain evidence="7 8">DSM 22112</strain>
    </source>
</reference>
<keyword evidence="7" id="KW-0808">Transferase</keyword>
<dbReference type="GO" id="GO:0006450">
    <property type="term" value="P:regulation of translational fidelity"/>
    <property type="evidence" value="ECO:0007669"/>
    <property type="project" value="InterPro"/>
</dbReference>
<comment type="caution">
    <text evidence="7">The sequence shown here is derived from an EMBL/GenBank/DDBJ whole genome shotgun (WGS) entry which is preliminary data.</text>
</comment>
<dbReference type="GO" id="GO:0016740">
    <property type="term" value="F:transferase activity"/>
    <property type="evidence" value="ECO:0007669"/>
    <property type="project" value="UniProtKB-KW"/>
</dbReference>
<dbReference type="InterPro" id="IPR003837">
    <property type="entry name" value="GatC"/>
</dbReference>
<comment type="catalytic activity">
    <reaction evidence="4 6">
        <text>L-aspartyl-tRNA(Asn) + L-glutamine + ATP + H2O = L-asparaginyl-tRNA(Asn) + L-glutamate + ADP + phosphate + 2 H(+)</text>
        <dbReference type="Rhea" id="RHEA:14513"/>
        <dbReference type="Rhea" id="RHEA-COMP:9674"/>
        <dbReference type="Rhea" id="RHEA-COMP:9677"/>
        <dbReference type="ChEBI" id="CHEBI:15377"/>
        <dbReference type="ChEBI" id="CHEBI:15378"/>
        <dbReference type="ChEBI" id="CHEBI:29985"/>
        <dbReference type="ChEBI" id="CHEBI:30616"/>
        <dbReference type="ChEBI" id="CHEBI:43474"/>
        <dbReference type="ChEBI" id="CHEBI:58359"/>
        <dbReference type="ChEBI" id="CHEBI:78515"/>
        <dbReference type="ChEBI" id="CHEBI:78516"/>
        <dbReference type="ChEBI" id="CHEBI:456216"/>
    </reaction>
</comment>
<keyword evidence="6" id="KW-0436">Ligase</keyword>
<comment type="function">
    <text evidence="3 6">Allows the formation of correctly charged Asn-tRNA(Asn) or Gln-tRNA(Gln) through the transamidation of misacylated Asp-tRNA(Asn) or Glu-tRNA(Gln) in organisms which lack either or both of asparaginyl-tRNA or glutaminyl-tRNA synthetases. The reaction takes place in the presence of glutamine and ATP through an activated phospho-Asp-tRNA(Asn) or phospho-Glu-tRNA(Gln).</text>
</comment>
<dbReference type="GO" id="GO:0005524">
    <property type="term" value="F:ATP binding"/>
    <property type="evidence" value="ECO:0007669"/>
    <property type="project" value="UniProtKB-KW"/>
</dbReference>
<evidence type="ECO:0000313" key="8">
    <source>
        <dbReference type="Proteomes" id="UP000253490"/>
    </source>
</evidence>
<dbReference type="InterPro" id="IPR036113">
    <property type="entry name" value="Asp/Glu-ADT_sf_sub_c"/>
</dbReference>
<comment type="subunit">
    <text evidence="2 6">Heterotrimer of A, B and C subunits.</text>
</comment>
<dbReference type="Pfam" id="PF02686">
    <property type="entry name" value="GatC"/>
    <property type="match status" value="1"/>
</dbReference>
<accession>A0A366II80</accession>
<sequence>MKLTKEDVVYVAELARLEFHDDELKVFGDQLTSILDYAEKLNELDTSDVRPTAHVLPVNNVLREDVVTPSLDREKVLQNAPSQENGCFKVPKVIE</sequence>
<gene>
    <name evidence="6" type="primary">gatC</name>
    <name evidence="7" type="ORF">DES36_10149</name>
</gene>
<name>A0A366II80_9FIRM</name>
<dbReference type="Gene3D" id="1.10.20.60">
    <property type="entry name" value="Glu-tRNAGln amidotransferase C subunit, N-terminal domain"/>
    <property type="match status" value="1"/>
</dbReference>
<dbReference type="AlphaFoldDB" id="A0A366II80"/>
<keyword evidence="6" id="KW-0067">ATP-binding</keyword>
<evidence type="ECO:0000256" key="5">
    <source>
        <dbReference type="ARBA" id="ARBA00047913"/>
    </source>
</evidence>
<keyword evidence="6" id="KW-0648">Protein biosynthesis</keyword>
<comment type="similarity">
    <text evidence="1 6">Belongs to the GatC family.</text>
</comment>
<dbReference type="NCBIfam" id="TIGR00135">
    <property type="entry name" value="gatC"/>
    <property type="match status" value="1"/>
</dbReference>
<dbReference type="SUPFAM" id="SSF141000">
    <property type="entry name" value="Glu-tRNAGln amidotransferase C subunit"/>
    <property type="match status" value="1"/>
</dbReference>
<evidence type="ECO:0000256" key="1">
    <source>
        <dbReference type="ARBA" id="ARBA00010757"/>
    </source>
</evidence>
<evidence type="ECO:0000256" key="6">
    <source>
        <dbReference type="HAMAP-Rule" id="MF_00122"/>
    </source>
</evidence>